<comment type="caution">
    <text evidence="2">The sequence shown here is derived from an EMBL/GenBank/DDBJ whole genome shotgun (WGS) entry which is preliminary data.</text>
</comment>
<reference evidence="2 3" key="1">
    <citation type="submission" date="2023-02" db="EMBL/GenBank/DDBJ databases">
        <title>LHISI_Scaffold_Assembly.</title>
        <authorList>
            <person name="Stuart O.P."/>
            <person name="Cleave R."/>
            <person name="Magrath M.J.L."/>
            <person name="Mikheyev A.S."/>
        </authorList>
    </citation>
    <scope>NUCLEOTIDE SEQUENCE [LARGE SCALE GENOMIC DNA]</scope>
    <source>
        <strain evidence="2">Daus_M_001</strain>
        <tissue evidence="2">Leg muscle</tissue>
    </source>
</reference>
<feature type="region of interest" description="Disordered" evidence="1">
    <location>
        <begin position="1"/>
        <end position="22"/>
    </location>
</feature>
<proteinExistence type="predicted"/>
<organism evidence="2 3">
    <name type="scientific">Dryococelus australis</name>
    <dbReference type="NCBI Taxonomy" id="614101"/>
    <lineage>
        <taxon>Eukaryota</taxon>
        <taxon>Metazoa</taxon>
        <taxon>Ecdysozoa</taxon>
        <taxon>Arthropoda</taxon>
        <taxon>Hexapoda</taxon>
        <taxon>Insecta</taxon>
        <taxon>Pterygota</taxon>
        <taxon>Neoptera</taxon>
        <taxon>Polyneoptera</taxon>
        <taxon>Phasmatodea</taxon>
        <taxon>Verophasmatodea</taxon>
        <taxon>Anareolatae</taxon>
        <taxon>Phasmatidae</taxon>
        <taxon>Eurycanthinae</taxon>
        <taxon>Dryococelus</taxon>
    </lineage>
</organism>
<evidence type="ECO:0000313" key="2">
    <source>
        <dbReference type="EMBL" id="KAJ8878330.1"/>
    </source>
</evidence>
<gene>
    <name evidence="2" type="ORF">PR048_018907</name>
</gene>
<name>A0ABQ9H228_9NEOP</name>
<evidence type="ECO:0000313" key="3">
    <source>
        <dbReference type="Proteomes" id="UP001159363"/>
    </source>
</evidence>
<accession>A0ABQ9H228</accession>
<evidence type="ECO:0000256" key="1">
    <source>
        <dbReference type="SAM" id="MobiDB-lite"/>
    </source>
</evidence>
<protein>
    <submittedName>
        <fullName evidence="2">Uncharacterized protein</fullName>
    </submittedName>
</protein>
<feature type="compositionally biased region" description="Basic and acidic residues" evidence="1">
    <location>
        <begin position="1"/>
        <end position="11"/>
    </location>
</feature>
<dbReference type="Proteomes" id="UP001159363">
    <property type="component" value="Chromosome 6"/>
</dbReference>
<sequence length="297" mass="32492">MQVGEENRPRAEAGNPAPPTHGPGAWIMAVFQQLLGVGCNKGENPQVQADTPSGTISEQHMHTASLRVLGGRVKFSSSSSRWFSLQICGSQFAMGIFRGRFNVLSVEFIATSVFQTQGVHPQVKQETVGEFQVTGKSRKVSWVRQNDGATVAERLVGSPPTKMIRVQSPAGLLWIFTCRYRARRCCLSAGFLWDFPFPPPLHSVCYSSFTGVDTGRYRQTSGHASPLILSRQWLGTDRGADPGFSHVGIMPDNAAGHRVFPGISCFLCSQDHNVKSRPNLTSLLLTYHGQNCITKTA</sequence>
<keyword evidence="3" id="KW-1185">Reference proteome</keyword>
<dbReference type="EMBL" id="JARBHB010000007">
    <property type="protein sequence ID" value="KAJ8878330.1"/>
    <property type="molecule type" value="Genomic_DNA"/>
</dbReference>